<feature type="non-terminal residue" evidence="1">
    <location>
        <position position="1"/>
    </location>
</feature>
<dbReference type="Proteomes" id="UP000292052">
    <property type="component" value="Unassembled WGS sequence"/>
</dbReference>
<keyword evidence="2" id="KW-1185">Reference proteome</keyword>
<accession>A0A482VIC9</accession>
<feature type="non-terminal residue" evidence="1">
    <location>
        <position position="148"/>
    </location>
</feature>
<organism evidence="1 2">
    <name type="scientific">Asbolus verrucosus</name>
    <name type="common">Desert ironclad beetle</name>
    <dbReference type="NCBI Taxonomy" id="1661398"/>
    <lineage>
        <taxon>Eukaryota</taxon>
        <taxon>Metazoa</taxon>
        <taxon>Ecdysozoa</taxon>
        <taxon>Arthropoda</taxon>
        <taxon>Hexapoda</taxon>
        <taxon>Insecta</taxon>
        <taxon>Pterygota</taxon>
        <taxon>Neoptera</taxon>
        <taxon>Endopterygota</taxon>
        <taxon>Coleoptera</taxon>
        <taxon>Polyphaga</taxon>
        <taxon>Cucujiformia</taxon>
        <taxon>Tenebrionidae</taxon>
        <taxon>Pimeliinae</taxon>
        <taxon>Asbolus</taxon>
    </lineage>
</organism>
<dbReference type="EMBL" id="QDEB01097491">
    <property type="protein sequence ID" value="RZC32414.1"/>
    <property type="molecule type" value="Genomic_DNA"/>
</dbReference>
<evidence type="ECO:0000313" key="2">
    <source>
        <dbReference type="Proteomes" id="UP000292052"/>
    </source>
</evidence>
<dbReference type="AlphaFoldDB" id="A0A482VIC9"/>
<reference evidence="1 2" key="1">
    <citation type="submission" date="2017-03" db="EMBL/GenBank/DDBJ databases">
        <title>Genome of the blue death feigning beetle - Asbolus verrucosus.</title>
        <authorList>
            <person name="Rider S.D."/>
        </authorList>
    </citation>
    <scope>NUCLEOTIDE SEQUENCE [LARGE SCALE GENOMIC DNA]</scope>
    <source>
        <strain evidence="1">Butters</strain>
        <tissue evidence="1">Head and leg muscle</tissue>
    </source>
</reference>
<gene>
    <name evidence="1" type="ORF">BDFB_014560</name>
</gene>
<protein>
    <submittedName>
        <fullName evidence="1">Uncharacterized protein</fullName>
    </submittedName>
</protein>
<evidence type="ECO:0000313" key="1">
    <source>
        <dbReference type="EMBL" id="RZC32414.1"/>
    </source>
</evidence>
<comment type="caution">
    <text evidence="1">The sequence shown here is derived from an EMBL/GenBank/DDBJ whole genome shotgun (WGS) entry which is preliminary data.</text>
</comment>
<proteinExistence type="predicted"/>
<sequence>YIDIGNRRSVKTVDAIDKYDVVNKGQPDNARQSQSRGLADYGERLINLETEFMRNTLYSFLQFAVNVLYLYFDGEQFLRIPMNVEVIKFYSTAILKDLHINNNIGTIDLLKPFIIKECDLLVFRIKKEKLNTDENLGGYNPNRLSTKY</sequence>
<name>A0A482VIC9_ASBVE</name>